<accession>A0ABV8T5U1</accession>
<organism evidence="2 3">
    <name type="scientific">Steroidobacter flavus</name>
    <dbReference type="NCBI Taxonomy" id="1842136"/>
    <lineage>
        <taxon>Bacteria</taxon>
        <taxon>Pseudomonadati</taxon>
        <taxon>Pseudomonadota</taxon>
        <taxon>Gammaproteobacteria</taxon>
        <taxon>Steroidobacterales</taxon>
        <taxon>Steroidobacteraceae</taxon>
        <taxon>Steroidobacter</taxon>
    </lineage>
</organism>
<dbReference type="Gene3D" id="3.40.50.2000">
    <property type="entry name" value="Glycogen Phosphorylase B"/>
    <property type="match status" value="2"/>
</dbReference>
<name>A0ABV8T5U1_9GAMM</name>
<evidence type="ECO:0000313" key="2">
    <source>
        <dbReference type="EMBL" id="MFC4314343.1"/>
    </source>
</evidence>
<dbReference type="Pfam" id="PF00534">
    <property type="entry name" value="Glycos_transf_1"/>
    <property type="match status" value="1"/>
</dbReference>
<feature type="domain" description="Glycosyl transferase family 1" evidence="1">
    <location>
        <begin position="213"/>
        <end position="375"/>
    </location>
</feature>
<proteinExistence type="predicted"/>
<dbReference type="InterPro" id="IPR001296">
    <property type="entry name" value="Glyco_trans_1"/>
</dbReference>
<protein>
    <submittedName>
        <fullName evidence="2">Glycosyltransferase family 4 protein</fullName>
        <ecNumber evidence="2">2.4.-.-</ecNumber>
    </submittedName>
</protein>
<sequence>MRILAIAEHFPSPYKAYHYVQFDRFLRDGHELDIYAFGLHEGGVGTGGDEPAFVSKTRYLPATLRDAPKFLWKFLGAVCRHPIRAMRGFAHRAPFKHRWLNLIRAVLLPARAPDVCIVHNLRAAINVQFLKSIYPDAVITMHYHGGELPGVPVPREDLVRSAFNSFDIVFTNTQSSRQHAISRGQLPERIVISQVGFDIDTFPDPCPRVYRRQGKLNVLMVGRLSEEKGFLFGLQALRVLVAEGQDIVLRIAGDGPERERLTSFIAQHGLEEHVEMLGRADQHQLKRHYSEADVFLLPSVPRNTWEENQACVVQEALFMRAIAAVSRTGGVCESTAPIMWPYSFDPGCVDGIVASLRALSRMPEEELQSLGAQGRAFVEARYDIRRLNRELLDTASASRKTVVGDIEGCAIDGVE</sequence>
<reference evidence="3" key="1">
    <citation type="journal article" date="2019" name="Int. J. Syst. Evol. Microbiol.">
        <title>The Global Catalogue of Microorganisms (GCM) 10K type strain sequencing project: providing services to taxonomists for standard genome sequencing and annotation.</title>
        <authorList>
            <consortium name="The Broad Institute Genomics Platform"/>
            <consortium name="The Broad Institute Genome Sequencing Center for Infectious Disease"/>
            <person name="Wu L."/>
            <person name="Ma J."/>
        </authorList>
    </citation>
    <scope>NUCLEOTIDE SEQUENCE [LARGE SCALE GENOMIC DNA]</scope>
    <source>
        <strain evidence="3">CGMCC 1.10759</strain>
    </source>
</reference>
<evidence type="ECO:0000313" key="3">
    <source>
        <dbReference type="Proteomes" id="UP001595904"/>
    </source>
</evidence>
<dbReference type="PANTHER" id="PTHR45947">
    <property type="entry name" value="SULFOQUINOVOSYL TRANSFERASE SQD2"/>
    <property type="match status" value="1"/>
</dbReference>
<dbReference type="SUPFAM" id="SSF53756">
    <property type="entry name" value="UDP-Glycosyltransferase/glycogen phosphorylase"/>
    <property type="match status" value="1"/>
</dbReference>
<comment type="caution">
    <text evidence="2">The sequence shown here is derived from an EMBL/GenBank/DDBJ whole genome shotgun (WGS) entry which is preliminary data.</text>
</comment>
<keyword evidence="2" id="KW-0328">Glycosyltransferase</keyword>
<dbReference type="Proteomes" id="UP001595904">
    <property type="component" value="Unassembled WGS sequence"/>
</dbReference>
<dbReference type="PANTHER" id="PTHR45947:SF3">
    <property type="entry name" value="SULFOQUINOVOSYL TRANSFERASE SQD2"/>
    <property type="match status" value="1"/>
</dbReference>
<dbReference type="EMBL" id="JBHSDU010000015">
    <property type="protein sequence ID" value="MFC4314343.1"/>
    <property type="molecule type" value="Genomic_DNA"/>
</dbReference>
<keyword evidence="3" id="KW-1185">Reference proteome</keyword>
<dbReference type="RefSeq" id="WP_380605443.1">
    <property type="nucleotide sequence ID" value="NZ_JBHSDU010000015.1"/>
</dbReference>
<dbReference type="CDD" id="cd03801">
    <property type="entry name" value="GT4_PimA-like"/>
    <property type="match status" value="1"/>
</dbReference>
<keyword evidence="2" id="KW-0808">Transferase</keyword>
<gene>
    <name evidence="2" type="ORF">ACFPN2_35085</name>
</gene>
<dbReference type="InterPro" id="IPR050194">
    <property type="entry name" value="Glycosyltransferase_grp1"/>
</dbReference>
<dbReference type="GO" id="GO:0016757">
    <property type="term" value="F:glycosyltransferase activity"/>
    <property type="evidence" value="ECO:0007669"/>
    <property type="project" value="UniProtKB-KW"/>
</dbReference>
<evidence type="ECO:0000259" key="1">
    <source>
        <dbReference type="Pfam" id="PF00534"/>
    </source>
</evidence>
<dbReference type="EC" id="2.4.-.-" evidence="2"/>